<name>A0A0E9TBV6_ANGAN</name>
<dbReference type="AlphaFoldDB" id="A0A0E9TBV6"/>
<organism evidence="1">
    <name type="scientific">Anguilla anguilla</name>
    <name type="common">European freshwater eel</name>
    <name type="synonym">Muraena anguilla</name>
    <dbReference type="NCBI Taxonomy" id="7936"/>
    <lineage>
        <taxon>Eukaryota</taxon>
        <taxon>Metazoa</taxon>
        <taxon>Chordata</taxon>
        <taxon>Craniata</taxon>
        <taxon>Vertebrata</taxon>
        <taxon>Euteleostomi</taxon>
        <taxon>Actinopterygii</taxon>
        <taxon>Neopterygii</taxon>
        <taxon>Teleostei</taxon>
        <taxon>Anguilliformes</taxon>
        <taxon>Anguillidae</taxon>
        <taxon>Anguilla</taxon>
    </lineage>
</organism>
<sequence length="26" mass="2881">MTALNKLVLGTLRKTSRSQNLSHVVN</sequence>
<protein>
    <submittedName>
        <fullName evidence="1">Uncharacterized protein</fullName>
    </submittedName>
</protein>
<reference evidence="1" key="1">
    <citation type="submission" date="2014-11" db="EMBL/GenBank/DDBJ databases">
        <authorList>
            <person name="Amaro Gonzalez C."/>
        </authorList>
    </citation>
    <scope>NUCLEOTIDE SEQUENCE</scope>
</reference>
<evidence type="ECO:0000313" key="1">
    <source>
        <dbReference type="EMBL" id="JAH50902.1"/>
    </source>
</evidence>
<reference evidence="1" key="2">
    <citation type="journal article" date="2015" name="Fish Shellfish Immunol.">
        <title>Early steps in the European eel (Anguilla anguilla)-Vibrio vulnificus interaction in the gills: Role of the RtxA13 toxin.</title>
        <authorList>
            <person name="Callol A."/>
            <person name="Pajuelo D."/>
            <person name="Ebbesson L."/>
            <person name="Teles M."/>
            <person name="MacKenzie S."/>
            <person name="Amaro C."/>
        </authorList>
    </citation>
    <scope>NUCLEOTIDE SEQUENCE</scope>
</reference>
<dbReference type="EMBL" id="GBXM01057675">
    <property type="protein sequence ID" value="JAH50902.1"/>
    <property type="molecule type" value="Transcribed_RNA"/>
</dbReference>
<proteinExistence type="predicted"/>
<accession>A0A0E9TBV6</accession>